<evidence type="ECO:0000256" key="5">
    <source>
        <dbReference type="ARBA" id="ARBA00023002"/>
    </source>
</evidence>
<gene>
    <name evidence="6" type="ORF">DSL72_007027</name>
</gene>
<dbReference type="InterPro" id="IPR036188">
    <property type="entry name" value="FAD/NAD-bd_sf"/>
</dbReference>
<dbReference type="InterPro" id="IPR012132">
    <property type="entry name" value="GMC_OxRdtase"/>
</dbReference>
<dbReference type="PANTHER" id="PTHR11552">
    <property type="entry name" value="GLUCOSE-METHANOL-CHOLINE GMC OXIDOREDUCTASE"/>
    <property type="match status" value="1"/>
</dbReference>
<reference evidence="6" key="1">
    <citation type="submission" date="2020-10" db="EMBL/GenBank/DDBJ databases">
        <title>Genome Sequence of Monilinia vaccinii-corymbosi Sheds Light on Mummy Berry Disease Infection of Blueberry and Mating Type.</title>
        <authorList>
            <person name="Yow A.G."/>
            <person name="Zhang Y."/>
            <person name="Bansal K."/>
            <person name="Eacker S.M."/>
            <person name="Sullivan S."/>
            <person name="Liachko I."/>
            <person name="Cubeta M.A."/>
            <person name="Rollins J.A."/>
            <person name="Ashrafi H."/>
        </authorList>
    </citation>
    <scope>NUCLEOTIDE SEQUENCE</scope>
    <source>
        <strain evidence="6">RL-1</strain>
    </source>
</reference>
<dbReference type="OrthoDB" id="269227at2759"/>
<protein>
    <submittedName>
        <fullName evidence="6">Uncharacterized protein</fullName>
    </submittedName>
</protein>
<proteinExistence type="inferred from homology"/>
<comment type="cofactor">
    <cofactor evidence="1">
        <name>FAD</name>
        <dbReference type="ChEBI" id="CHEBI:57692"/>
    </cofactor>
</comment>
<dbReference type="Proteomes" id="UP000672032">
    <property type="component" value="Chromosome 6"/>
</dbReference>
<comment type="similarity">
    <text evidence="2">Belongs to the GMC oxidoreductase family.</text>
</comment>
<dbReference type="PANTHER" id="PTHR11552:SF210">
    <property type="entry name" value="GLUCOSE-METHANOL-CHOLINE OXIDOREDUCTASE N-TERMINAL DOMAIN-CONTAINING PROTEIN-RELATED"/>
    <property type="match status" value="1"/>
</dbReference>
<keyword evidence="3" id="KW-0285">Flavoprotein</keyword>
<evidence type="ECO:0000256" key="1">
    <source>
        <dbReference type="ARBA" id="ARBA00001974"/>
    </source>
</evidence>
<dbReference type="GO" id="GO:0050660">
    <property type="term" value="F:flavin adenine dinucleotide binding"/>
    <property type="evidence" value="ECO:0007669"/>
    <property type="project" value="InterPro"/>
</dbReference>
<evidence type="ECO:0000256" key="3">
    <source>
        <dbReference type="ARBA" id="ARBA00022630"/>
    </source>
</evidence>
<dbReference type="Gene3D" id="4.10.450.10">
    <property type="entry name" value="Glucose Oxidase, domain 2"/>
    <property type="match status" value="1"/>
</dbReference>
<organism evidence="6 7">
    <name type="scientific">Monilinia vaccinii-corymbosi</name>
    <dbReference type="NCBI Taxonomy" id="61207"/>
    <lineage>
        <taxon>Eukaryota</taxon>
        <taxon>Fungi</taxon>
        <taxon>Dikarya</taxon>
        <taxon>Ascomycota</taxon>
        <taxon>Pezizomycotina</taxon>
        <taxon>Leotiomycetes</taxon>
        <taxon>Helotiales</taxon>
        <taxon>Sclerotiniaceae</taxon>
        <taxon>Monilinia</taxon>
    </lineage>
</organism>
<keyword evidence="7" id="KW-1185">Reference proteome</keyword>
<dbReference type="EMBL" id="CP063410">
    <property type="protein sequence ID" value="QSZ35905.1"/>
    <property type="molecule type" value="Genomic_DNA"/>
</dbReference>
<keyword evidence="4" id="KW-0274">FAD</keyword>
<keyword evidence="5" id="KW-0560">Oxidoreductase</keyword>
<evidence type="ECO:0000256" key="2">
    <source>
        <dbReference type="ARBA" id="ARBA00010790"/>
    </source>
</evidence>
<evidence type="ECO:0000313" key="7">
    <source>
        <dbReference type="Proteomes" id="UP000672032"/>
    </source>
</evidence>
<dbReference type="Gene3D" id="3.30.560.10">
    <property type="entry name" value="Glucose Oxidase, domain 3"/>
    <property type="match status" value="2"/>
</dbReference>
<dbReference type="AlphaFoldDB" id="A0A8A3PLP9"/>
<evidence type="ECO:0000256" key="4">
    <source>
        <dbReference type="ARBA" id="ARBA00022827"/>
    </source>
</evidence>
<dbReference type="InterPro" id="IPR027424">
    <property type="entry name" value="Glucose_Oxidase_domain_2"/>
</dbReference>
<name>A0A8A3PLP9_9HELO</name>
<accession>A0A8A3PLP9</accession>
<dbReference type="Gene3D" id="3.50.50.60">
    <property type="entry name" value="FAD/NAD(P)-binding domain"/>
    <property type="match status" value="2"/>
</dbReference>
<sequence>MASLSPVGGVQSGTIFGYISYPQLDLSYAKYQFGTESIAPNVHGDNGPIVNTFPDIYGLVDEAWPRTFEALRLDVESDPRDGLALGGYTNLLNLDLNGGKRSYAATAYFSSVLKRPNLKVITGAPAEKVNLEKGCEGVTARGVKYSNGTIANAKKQGIKVLVDNKNGGGNFQDHVYVPVGFKVNPGITTLDNLTDPAFFDAAYEEYLTNVTGPLATSGASSGLLSCLQIGCGDLKPPTNFLGEFSPGLREQNELQVR</sequence>
<evidence type="ECO:0000313" key="6">
    <source>
        <dbReference type="EMBL" id="QSZ35905.1"/>
    </source>
</evidence>
<dbReference type="SUPFAM" id="SSF51905">
    <property type="entry name" value="FAD/NAD(P)-binding domain"/>
    <property type="match status" value="1"/>
</dbReference>
<dbReference type="GO" id="GO:0016491">
    <property type="term" value="F:oxidoreductase activity"/>
    <property type="evidence" value="ECO:0007669"/>
    <property type="project" value="UniProtKB-KW"/>
</dbReference>